<organism evidence="1 2">
    <name type="scientific">Leersia perrieri</name>
    <dbReference type="NCBI Taxonomy" id="77586"/>
    <lineage>
        <taxon>Eukaryota</taxon>
        <taxon>Viridiplantae</taxon>
        <taxon>Streptophyta</taxon>
        <taxon>Embryophyta</taxon>
        <taxon>Tracheophyta</taxon>
        <taxon>Spermatophyta</taxon>
        <taxon>Magnoliopsida</taxon>
        <taxon>Liliopsida</taxon>
        <taxon>Poales</taxon>
        <taxon>Poaceae</taxon>
        <taxon>BOP clade</taxon>
        <taxon>Oryzoideae</taxon>
        <taxon>Oryzeae</taxon>
        <taxon>Oryzinae</taxon>
        <taxon>Leersia</taxon>
    </lineage>
</organism>
<keyword evidence="2" id="KW-1185">Reference proteome</keyword>
<accession>A0A0D9VIG9</accession>
<dbReference type="Proteomes" id="UP000032180">
    <property type="component" value="Chromosome 2"/>
</dbReference>
<evidence type="ECO:0000313" key="2">
    <source>
        <dbReference type="Proteomes" id="UP000032180"/>
    </source>
</evidence>
<sequence>MEEGHGAFKEFCVTVATPRAGGGAALAIVPLEISAARHGSICWILFLRTATVRARAFRRRLPSSQESGMTLITAEDLDDAAEKAVKASVK</sequence>
<proteinExistence type="predicted"/>
<reference evidence="2" key="2">
    <citation type="submission" date="2013-12" db="EMBL/GenBank/DDBJ databases">
        <authorList>
            <person name="Yu Y."/>
            <person name="Lee S."/>
            <person name="de Baynast K."/>
            <person name="Wissotski M."/>
            <person name="Liu L."/>
            <person name="Talag J."/>
            <person name="Goicoechea J."/>
            <person name="Angelova A."/>
            <person name="Jetty R."/>
            <person name="Kudrna D."/>
            <person name="Golser W."/>
            <person name="Rivera L."/>
            <person name="Zhang J."/>
            <person name="Wing R."/>
        </authorList>
    </citation>
    <scope>NUCLEOTIDE SEQUENCE</scope>
</reference>
<dbReference type="AlphaFoldDB" id="A0A0D9VIG9"/>
<reference evidence="1" key="3">
    <citation type="submission" date="2015-04" db="UniProtKB">
        <authorList>
            <consortium name="EnsemblPlants"/>
        </authorList>
    </citation>
    <scope>IDENTIFICATION</scope>
</reference>
<name>A0A0D9VIG9_9ORYZ</name>
<dbReference type="Gramene" id="LPERR02G20010.1">
    <property type="protein sequence ID" value="LPERR02G20010.1"/>
    <property type="gene ID" value="LPERR02G20010"/>
</dbReference>
<protein>
    <submittedName>
        <fullName evidence="1">Uncharacterized protein</fullName>
    </submittedName>
</protein>
<reference evidence="1 2" key="1">
    <citation type="submission" date="2012-08" db="EMBL/GenBank/DDBJ databases">
        <title>Oryza genome evolution.</title>
        <authorList>
            <person name="Wing R.A."/>
        </authorList>
    </citation>
    <scope>NUCLEOTIDE SEQUENCE</scope>
</reference>
<dbReference type="EnsemblPlants" id="LPERR02G20010.1">
    <property type="protein sequence ID" value="LPERR02G20010.1"/>
    <property type="gene ID" value="LPERR02G20010"/>
</dbReference>
<dbReference type="HOGENOM" id="CLU_2444035_0_0_1"/>
<evidence type="ECO:0000313" key="1">
    <source>
        <dbReference type="EnsemblPlants" id="LPERR02G20010.1"/>
    </source>
</evidence>